<dbReference type="Proteomes" id="UP000314294">
    <property type="component" value="Unassembled WGS sequence"/>
</dbReference>
<comment type="caution">
    <text evidence="2">The sequence shown here is derived from an EMBL/GenBank/DDBJ whole genome shotgun (WGS) entry which is preliminary data.</text>
</comment>
<proteinExistence type="predicted"/>
<sequence length="207" mass="23540">MAQIQLQSQHRSLQTKARGTSSGSTMHVTRSIRRREHIFFFFFFFFDAAELANARRVCAAMSPQYRRLVAPPWTSGLHAPPRAAAERRLHGRRAETSRCGSADNSCALTGDQRAENGRKWRREPRDKEHGWEALKRTETSLNKRDCTDPISRWSRSPAAATGLWSFVCAPFIHHLCFPGNRGLPAACRLHQNTAPPRTRRGPCCNWT</sequence>
<dbReference type="EMBL" id="SRLO01000409">
    <property type="protein sequence ID" value="TNN57259.1"/>
    <property type="molecule type" value="Genomic_DNA"/>
</dbReference>
<name>A0A4Z2GUZ0_9TELE</name>
<dbReference type="OrthoDB" id="10576126at2759"/>
<feature type="region of interest" description="Disordered" evidence="1">
    <location>
        <begin position="1"/>
        <end position="28"/>
    </location>
</feature>
<evidence type="ECO:0000256" key="1">
    <source>
        <dbReference type="SAM" id="MobiDB-lite"/>
    </source>
</evidence>
<accession>A0A4Z2GUZ0</accession>
<reference evidence="2 3" key="1">
    <citation type="submission" date="2019-03" db="EMBL/GenBank/DDBJ databases">
        <title>First draft genome of Liparis tanakae, snailfish: a comprehensive survey of snailfish specific genes.</title>
        <authorList>
            <person name="Kim W."/>
            <person name="Song I."/>
            <person name="Jeong J.-H."/>
            <person name="Kim D."/>
            <person name="Kim S."/>
            <person name="Ryu S."/>
            <person name="Song J.Y."/>
            <person name="Lee S.K."/>
        </authorList>
    </citation>
    <scope>NUCLEOTIDE SEQUENCE [LARGE SCALE GENOMIC DNA]</scope>
    <source>
        <tissue evidence="2">Muscle</tissue>
    </source>
</reference>
<gene>
    <name evidence="2" type="ORF">EYF80_032518</name>
</gene>
<evidence type="ECO:0000313" key="2">
    <source>
        <dbReference type="EMBL" id="TNN57259.1"/>
    </source>
</evidence>
<dbReference type="AlphaFoldDB" id="A0A4Z2GUZ0"/>
<organism evidence="2 3">
    <name type="scientific">Liparis tanakae</name>
    <name type="common">Tanaka's snailfish</name>
    <dbReference type="NCBI Taxonomy" id="230148"/>
    <lineage>
        <taxon>Eukaryota</taxon>
        <taxon>Metazoa</taxon>
        <taxon>Chordata</taxon>
        <taxon>Craniata</taxon>
        <taxon>Vertebrata</taxon>
        <taxon>Euteleostomi</taxon>
        <taxon>Actinopterygii</taxon>
        <taxon>Neopterygii</taxon>
        <taxon>Teleostei</taxon>
        <taxon>Neoteleostei</taxon>
        <taxon>Acanthomorphata</taxon>
        <taxon>Eupercaria</taxon>
        <taxon>Perciformes</taxon>
        <taxon>Cottioidei</taxon>
        <taxon>Cottales</taxon>
        <taxon>Liparidae</taxon>
        <taxon>Liparis</taxon>
    </lineage>
</organism>
<keyword evidence="3" id="KW-1185">Reference proteome</keyword>
<evidence type="ECO:0000313" key="3">
    <source>
        <dbReference type="Proteomes" id="UP000314294"/>
    </source>
</evidence>
<protein>
    <submittedName>
        <fullName evidence="2">Uncharacterized protein</fullName>
    </submittedName>
</protein>